<name>A0A9W6GLX0_9FUSO</name>
<dbReference type="Proteomes" id="UP001144471">
    <property type="component" value="Unassembled WGS sequence"/>
</dbReference>
<dbReference type="EMBL" id="BSDY01000007">
    <property type="protein sequence ID" value="GLI56355.1"/>
    <property type="molecule type" value="Genomic_DNA"/>
</dbReference>
<proteinExistence type="predicted"/>
<evidence type="ECO:0000313" key="2">
    <source>
        <dbReference type="Proteomes" id="UP001144471"/>
    </source>
</evidence>
<sequence length="227" mass="27011">MNKREKVGEKTIYYNSLSIEARDILEKIKNNEYVMGKTLQKKDNREVRLLTIDGKKYVLKRERGRGLIDLIFRTTLNNVRKLKEKKFNNIYDVEIIAEKRRGMGVEETLILAPYIEGREPREGRDYNKVMESLRELHSMGYFHGDSKPKNFICNHEGAILIDTKLKRSKFGVGKWKDVARLQKRTPEKLDLTRYFGDYRKNIAYYLAVAWVYKKELFRGVRIYQEVF</sequence>
<comment type="caution">
    <text evidence="1">The sequence shown here is derived from an EMBL/GenBank/DDBJ whole genome shotgun (WGS) entry which is preliminary data.</text>
</comment>
<dbReference type="InterPro" id="IPR011009">
    <property type="entry name" value="Kinase-like_dom_sf"/>
</dbReference>
<dbReference type="AlphaFoldDB" id="A0A9W6GLX0"/>
<evidence type="ECO:0000313" key="1">
    <source>
        <dbReference type="EMBL" id="GLI56355.1"/>
    </source>
</evidence>
<dbReference type="Pfam" id="PF06176">
    <property type="entry name" value="WaaY"/>
    <property type="match status" value="1"/>
</dbReference>
<dbReference type="RefSeq" id="WP_281835459.1">
    <property type="nucleotide sequence ID" value="NZ_BSDY01000007.1"/>
</dbReference>
<gene>
    <name evidence="1" type="ORF">PM10SUCC1_18690</name>
</gene>
<dbReference type="InterPro" id="IPR009330">
    <property type="entry name" value="LipoPS_heptP_kinase"/>
</dbReference>
<accession>A0A9W6GLX0</accession>
<keyword evidence="2" id="KW-1185">Reference proteome</keyword>
<dbReference type="Gene3D" id="1.10.510.10">
    <property type="entry name" value="Transferase(Phosphotransferase) domain 1"/>
    <property type="match status" value="1"/>
</dbReference>
<organism evidence="1 2">
    <name type="scientific">Propionigenium maris DSM 9537</name>
    <dbReference type="NCBI Taxonomy" id="1123000"/>
    <lineage>
        <taxon>Bacteria</taxon>
        <taxon>Fusobacteriati</taxon>
        <taxon>Fusobacteriota</taxon>
        <taxon>Fusobacteriia</taxon>
        <taxon>Fusobacteriales</taxon>
        <taxon>Fusobacteriaceae</taxon>
        <taxon>Propionigenium</taxon>
    </lineage>
</organism>
<dbReference type="SUPFAM" id="SSF56112">
    <property type="entry name" value="Protein kinase-like (PK-like)"/>
    <property type="match status" value="1"/>
</dbReference>
<protein>
    <submittedName>
        <fullName evidence="1">LPS biosynthesis protein</fullName>
    </submittedName>
</protein>
<reference evidence="1" key="1">
    <citation type="submission" date="2022-12" db="EMBL/GenBank/DDBJ databases">
        <title>Reference genome sequencing for broad-spectrum identification of bacterial and archaeal isolates by mass spectrometry.</title>
        <authorList>
            <person name="Sekiguchi Y."/>
            <person name="Tourlousse D.M."/>
        </authorList>
    </citation>
    <scope>NUCLEOTIDE SEQUENCE</scope>
    <source>
        <strain evidence="1">10succ1</strain>
    </source>
</reference>